<comment type="caution">
    <text evidence="5">The sequence shown here is derived from an EMBL/GenBank/DDBJ whole genome shotgun (WGS) entry which is preliminary data.</text>
</comment>
<evidence type="ECO:0000256" key="1">
    <source>
        <dbReference type="SAM" id="Coils"/>
    </source>
</evidence>
<proteinExistence type="predicted"/>
<dbReference type="Pfam" id="PF19904">
    <property type="entry name" value="DUF6377"/>
    <property type="match status" value="1"/>
</dbReference>
<dbReference type="PROSITE" id="PS51257">
    <property type="entry name" value="PROKAR_LIPOPROTEIN"/>
    <property type="match status" value="1"/>
</dbReference>
<sequence>MKLRNSIRPIRLLLLLSGLLALASCRQNETQSLSEYLDYVIENKHIFEAEKEERISRLRNLLGVSNLTPEQEYEINTKLYEEFRKYKLDSAIRYVERNLEIARQLDNKRLTYLSNMYLAQLYSFSGMCVEANQILRSIRSSELPRDLLPVYYEANNRYFQHYATLSSQRSHLHEMNIYRDSLMMVSDPGSFRYRIHLSYKLMGNGKMDEARAILDELLEEVGKDTPLYAETAYAYGCFYRLNKDPEAEKKYFMLSAIADAKSAVKENASFHTLALMYYDQGDLSRAFKYTQAAIEDAVFSNVQFRTTQMSKFYSIINSIYQAKEAKSKSKLQHYLILISVLSLFLVLLFIYVYQQIHKLYRIKEELSRTNGRLMQLNDELHEKNTQLTDSNIIKEQYIARFFDLCSMYIDKLEDYRKSLNKLAQNRQIDELYKQLKSTSMMENELDELYKNFDAIFLNLYPSFVADFNALLVEDERIVLKSEDLLNKELRIYALLRLGITDSVKIASFLRCSLSTVYNYRTKARNKAAISREDFEKMVMRIGVPPENRP</sequence>
<protein>
    <recommendedName>
        <fullName evidence="4">DUF6377 domain-containing protein</fullName>
    </recommendedName>
</protein>
<evidence type="ECO:0000256" key="3">
    <source>
        <dbReference type="SAM" id="SignalP"/>
    </source>
</evidence>
<reference evidence="5 6" key="1">
    <citation type="journal article" date="2019" name="Nat. Med.">
        <title>A library of human gut bacterial isolates paired with longitudinal multiomics data enables mechanistic microbiome research.</title>
        <authorList>
            <person name="Poyet M."/>
            <person name="Groussin M."/>
            <person name="Gibbons S.M."/>
            <person name="Avila-Pacheco J."/>
            <person name="Jiang X."/>
            <person name="Kearney S.M."/>
            <person name="Perrotta A.R."/>
            <person name="Berdy B."/>
            <person name="Zhao S."/>
            <person name="Lieberman T.D."/>
            <person name="Swanson P.K."/>
            <person name="Smith M."/>
            <person name="Roesemann S."/>
            <person name="Alexander J.E."/>
            <person name="Rich S.A."/>
            <person name="Livny J."/>
            <person name="Vlamakis H."/>
            <person name="Clish C."/>
            <person name="Bullock K."/>
            <person name="Deik A."/>
            <person name="Scott J."/>
            <person name="Pierce K.A."/>
            <person name="Xavier R.J."/>
            <person name="Alm E.J."/>
        </authorList>
    </citation>
    <scope>NUCLEOTIDE SEQUENCE [LARGE SCALE GENOMIC DNA]</scope>
    <source>
        <strain evidence="5 6">BIOML-A266</strain>
    </source>
</reference>
<keyword evidence="2" id="KW-0812">Transmembrane</keyword>
<keyword evidence="3" id="KW-0732">Signal</keyword>
<dbReference type="AlphaFoldDB" id="A0A5B3GRD0"/>
<dbReference type="EMBL" id="VVXH01000018">
    <property type="protein sequence ID" value="KAA2376000.1"/>
    <property type="molecule type" value="Genomic_DNA"/>
</dbReference>
<gene>
    <name evidence="5" type="ORF">F2Y10_14265</name>
</gene>
<keyword evidence="1" id="KW-0175">Coiled coil</keyword>
<feature type="chain" id="PRO_5024352164" description="DUF6377 domain-containing protein" evidence="3">
    <location>
        <begin position="24"/>
        <end position="549"/>
    </location>
</feature>
<dbReference type="Gene3D" id="1.25.40.10">
    <property type="entry name" value="Tetratricopeptide repeat domain"/>
    <property type="match status" value="1"/>
</dbReference>
<evidence type="ECO:0000313" key="5">
    <source>
        <dbReference type="EMBL" id="KAA2376000.1"/>
    </source>
</evidence>
<feature type="signal peptide" evidence="3">
    <location>
        <begin position="1"/>
        <end position="23"/>
    </location>
</feature>
<feature type="coiled-coil region" evidence="1">
    <location>
        <begin position="359"/>
        <end position="386"/>
    </location>
</feature>
<name>A0A5B3GRD0_9BACT</name>
<evidence type="ECO:0000313" key="6">
    <source>
        <dbReference type="Proteomes" id="UP000322940"/>
    </source>
</evidence>
<dbReference type="Proteomes" id="UP000322940">
    <property type="component" value="Unassembled WGS sequence"/>
</dbReference>
<keyword evidence="2" id="KW-0472">Membrane</keyword>
<evidence type="ECO:0000259" key="4">
    <source>
        <dbReference type="Pfam" id="PF19904"/>
    </source>
</evidence>
<dbReference type="SUPFAM" id="SSF81901">
    <property type="entry name" value="HCP-like"/>
    <property type="match status" value="1"/>
</dbReference>
<feature type="domain" description="DUF6377" evidence="4">
    <location>
        <begin position="259"/>
        <end position="506"/>
    </location>
</feature>
<feature type="transmembrane region" description="Helical" evidence="2">
    <location>
        <begin position="334"/>
        <end position="353"/>
    </location>
</feature>
<accession>A0A5B3GRD0</accession>
<dbReference type="RefSeq" id="WP_130065821.1">
    <property type="nucleotide sequence ID" value="NZ_AP025562.1"/>
</dbReference>
<evidence type="ECO:0000256" key="2">
    <source>
        <dbReference type="SAM" id="Phobius"/>
    </source>
</evidence>
<keyword evidence="2" id="KW-1133">Transmembrane helix</keyword>
<dbReference type="InterPro" id="IPR011990">
    <property type="entry name" value="TPR-like_helical_dom_sf"/>
</dbReference>
<organism evidence="5 6">
    <name type="scientific">Alistipes onderdonkii</name>
    <dbReference type="NCBI Taxonomy" id="328813"/>
    <lineage>
        <taxon>Bacteria</taxon>
        <taxon>Pseudomonadati</taxon>
        <taxon>Bacteroidota</taxon>
        <taxon>Bacteroidia</taxon>
        <taxon>Bacteroidales</taxon>
        <taxon>Rikenellaceae</taxon>
        <taxon>Alistipes</taxon>
    </lineage>
</organism>
<dbReference type="InterPro" id="IPR045957">
    <property type="entry name" value="DUF6377"/>
</dbReference>